<evidence type="ECO:0000259" key="2">
    <source>
        <dbReference type="PROSITE" id="PS50020"/>
    </source>
</evidence>
<gene>
    <name evidence="3" type="ORF">BOX15_Mlig015832g1</name>
</gene>
<dbReference type="PROSITE" id="PS50020">
    <property type="entry name" value="WW_DOMAIN_2"/>
    <property type="match status" value="1"/>
</dbReference>
<dbReference type="InterPro" id="IPR053233">
    <property type="entry name" value="ABRA-related"/>
</dbReference>
<feature type="domain" description="WW" evidence="2">
    <location>
        <begin position="93"/>
        <end position="129"/>
    </location>
</feature>
<dbReference type="Gene3D" id="3.30.1470.10">
    <property type="entry name" value="Photosystem I PsaD, reaction center subunit II"/>
    <property type="match status" value="1"/>
</dbReference>
<evidence type="ECO:0000313" key="4">
    <source>
        <dbReference type="Proteomes" id="UP000215902"/>
    </source>
</evidence>
<dbReference type="InterPro" id="IPR036020">
    <property type="entry name" value="WW_dom_sf"/>
</dbReference>
<dbReference type="AlphaFoldDB" id="A0A267EX36"/>
<feature type="compositionally biased region" description="Low complexity" evidence="1">
    <location>
        <begin position="317"/>
        <end position="329"/>
    </location>
</feature>
<dbReference type="STRING" id="282301.A0A267EX36"/>
<name>A0A267EX36_9PLAT</name>
<feature type="compositionally biased region" description="Basic residues" evidence="1">
    <location>
        <begin position="743"/>
        <end position="757"/>
    </location>
</feature>
<dbReference type="CDD" id="cd00201">
    <property type="entry name" value="WW"/>
    <property type="match status" value="1"/>
</dbReference>
<feature type="compositionally biased region" description="Basic and acidic residues" evidence="1">
    <location>
        <begin position="571"/>
        <end position="580"/>
    </location>
</feature>
<organism evidence="3 4">
    <name type="scientific">Macrostomum lignano</name>
    <dbReference type="NCBI Taxonomy" id="282301"/>
    <lineage>
        <taxon>Eukaryota</taxon>
        <taxon>Metazoa</taxon>
        <taxon>Spiralia</taxon>
        <taxon>Lophotrochozoa</taxon>
        <taxon>Platyhelminthes</taxon>
        <taxon>Rhabditophora</taxon>
        <taxon>Macrostomorpha</taxon>
        <taxon>Macrostomida</taxon>
        <taxon>Macrostomidae</taxon>
        <taxon>Macrostomum</taxon>
    </lineage>
</organism>
<dbReference type="OrthoDB" id="6344460at2759"/>
<feature type="region of interest" description="Disordered" evidence="1">
    <location>
        <begin position="679"/>
        <end position="773"/>
    </location>
</feature>
<dbReference type="PANTHER" id="PTHR21715">
    <property type="entry name" value="RH04127P"/>
    <property type="match status" value="1"/>
</dbReference>
<feature type="region of interest" description="Disordered" evidence="1">
    <location>
        <begin position="195"/>
        <end position="351"/>
    </location>
</feature>
<feature type="region of interest" description="Disordered" evidence="1">
    <location>
        <begin position="1"/>
        <end position="48"/>
    </location>
</feature>
<feature type="region of interest" description="Disordered" evidence="1">
    <location>
        <begin position="537"/>
        <end position="653"/>
    </location>
</feature>
<feature type="region of interest" description="Disordered" evidence="1">
    <location>
        <begin position="146"/>
        <end position="181"/>
    </location>
</feature>
<feature type="compositionally biased region" description="Basic and acidic residues" evidence="1">
    <location>
        <begin position="252"/>
        <end position="262"/>
    </location>
</feature>
<feature type="compositionally biased region" description="Basic residues" evidence="1">
    <location>
        <begin position="716"/>
        <end position="726"/>
    </location>
</feature>
<reference evidence="3 4" key="1">
    <citation type="submission" date="2017-06" db="EMBL/GenBank/DDBJ databases">
        <title>A platform for efficient transgenesis in Macrostomum lignano, a flatworm model organism for stem cell research.</title>
        <authorList>
            <person name="Berezikov E."/>
        </authorList>
    </citation>
    <scope>NUCLEOTIDE SEQUENCE [LARGE SCALE GENOMIC DNA]</scope>
    <source>
        <strain evidence="3">DV1</strain>
        <tissue evidence="3">Whole organism</tissue>
    </source>
</reference>
<feature type="compositionally biased region" description="Low complexity" evidence="1">
    <location>
        <begin position="845"/>
        <end position="858"/>
    </location>
</feature>
<feature type="compositionally biased region" description="Low complexity" evidence="1">
    <location>
        <begin position="410"/>
        <end position="444"/>
    </location>
</feature>
<feature type="compositionally biased region" description="Low complexity" evidence="1">
    <location>
        <begin position="537"/>
        <end position="548"/>
    </location>
</feature>
<dbReference type="EMBL" id="NIVC01001592">
    <property type="protein sequence ID" value="PAA66073.1"/>
    <property type="molecule type" value="Genomic_DNA"/>
</dbReference>
<feature type="compositionally biased region" description="Polar residues" evidence="1">
    <location>
        <begin position="276"/>
        <end position="291"/>
    </location>
</feature>
<feature type="region of interest" description="Disordered" evidence="1">
    <location>
        <begin position="893"/>
        <end position="916"/>
    </location>
</feature>
<protein>
    <recommendedName>
        <fullName evidence="2">WW domain-containing protein</fullName>
    </recommendedName>
</protein>
<evidence type="ECO:0000256" key="1">
    <source>
        <dbReference type="SAM" id="MobiDB-lite"/>
    </source>
</evidence>
<evidence type="ECO:0000313" key="3">
    <source>
        <dbReference type="EMBL" id="PAA66073.1"/>
    </source>
</evidence>
<proteinExistence type="predicted"/>
<feature type="compositionally biased region" description="Low complexity" evidence="1">
    <location>
        <begin position="625"/>
        <end position="636"/>
    </location>
</feature>
<dbReference type="Proteomes" id="UP000215902">
    <property type="component" value="Unassembled WGS sequence"/>
</dbReference>
<dbReference type="SUPFAM" id="SSF51045">
    <property type="entry name" value="WW domain"/>
    <property type="match status" value="1"/>
</dbReference>
<dbReference type="InterPro" id="IPR001202">
    <property type="entry name" value="WW_dom"/>
</dbReference>
<feature type="region of interest" description="Disordered" evidence="1">
    <location>
        <begin position="410"/>
        <end position="450"/>
    </location>
</feature>
<keyword evidence="4" id="KW-1185">Reference proteome</keyword>
<comment type="caution">
    <text evidence="3">The sequence shown here is derived from an EMBL/GenBank/DDBJ whole genome shotgun (WGS) entry which is preliminary data.</text>
</comment>
<feature type="compositionally biased region" description="Acidic residues" evidence="1">
    <location>
        <begin position="19"/>
        <end position="47"/>
    </location>
</feature>
<feature type="compositionally biased region" description="Basic and acidic residues" evidence="1">
    <location>
        <begin position="462"/>
        <end position="479"/>
    </location>
</feature>
<feature type="compositionally biased region" description="Basic and acidic residues" evidence="1">
    <location>
        <begin position="706"/>
        <end position="715"/>
    </location>
</feature>
<sequence>MPVAGSSAAMQKPPRYIDEGEEQADDDDEEEDDDSGEEDGEETDEETTQLVLEEVVEDYQPTEEELLDYARTIGIDPDREPQLMHLAKEGLVAPLPPDWRPVQDLSKSNEAIYYFNFVTGQSSWEHPCDEHYRALVRAERIRLRLGGSGGPLADSVDADVADDDDDGSAADAAANQPLSSRLSLMRPHEFAAREYVETDESDGGGGRGVSHSAAGRGDGAPSGSSASSSSTDIPRPKAAAADEDEEGSAGEDFFRVDKEASARIEMYQQQHDFDSPANSLRLSNNQEQRLSTDLDGSVSGFSPRKPPFPVEPAPLKTPRAAAGATTPRTPLEPGLVAERPEAEAAAEAAAAGERRLKELRNRLEAELEAAEQRHALRLECLRQELEDESAKRRQEAERRCQAELAGIEAAAKQRRAAATGAADRAEAAAQEAEGRKSAAVAAAAEAERRQAAVEAATAAAERQKAAAEAEAADAEKGRELSLSALTEAEQRRATLEAELRALSAQRSAARAELEKLTAERAELLEAKSAMEAELAAAKDAAAASASAARRLEEEETAAAAAAAAEPDESDSLCRAREFLRRQTAPTSGGWSGGNGLRRLAIQQQRSPERPVAAPHRQRRVKIRGAADGAASAGASDPLGFATPTGNGRHRGTGGFMDIDWQSLANKSRSLPALAVDDSNDEYDEASSGAEDASLNDLSNGGGFREAAFHDRQSSRRRDRVPHHSHHQLAADQGNNSSSGGHRQPSRQRRGSRSHRLNHQQQPPPQSPNPIHSSADILSSLNRLNSDVERIMGLVSMQQQPPQAPPPALQQPSPLLLPTSFDWRLARKPTVTTTTMMDSRLLLVSTPPTPASPSSLNTPRTPPPPSSLASPLAAFSVTPGMSTEDKLARHRAWLNRFSRSNGHPATGVRQPPPPHQT</sequence>
<feature type="region of interest" description="Disordered" evidence="1">
    <location>
        <begin position="462"/>
        <end position="485"/>
    </location>
</feature>
<feature type="compositionally biased region" description="Low complexity" evidence="1">
    <location>
        <begin position="212"/>
        <end position="230"/>
    </location>
</feature>
<feature type="compositionally biased region" description="Acidic residues" evidence="1">
    <location>
        <begin position="156"/>
        <end position="168"/>
    </location>
</feature>
<accession>A0A267EX36</accession>
<feature type="region of interest" description="Disordered" evidence="1">
    <location>
        <begin position="845"/>
        <end position="869"/>
    </location>
</feature>
<dbReference type="PANTHER" id="PTHR21715:SF0">
    <property type="entry name" value="RH04127P"/>
    <property type="match status" value="1"/>
</dbReference>